<dbReference type="InterPro" id="IPR037925">
    <property type="entry name" value="FlgE/F/G-like"/>
</dbReference>
<dbReference type="SUPFAM" id="SSF117143">
    <property type="entry name" value="Flagellar hook protein flgE"/>
    <property type="match status" value="1"/>
</dbReference>
<evidence type="ECO:0000256" key="5">
    <source>
        <dbReference type="RuleBase" id="RU362116"/>
    </source>
</evidence>
<dbReference type="Proteomes" id="UP001321450">
    <property type="component" value="Chromosome"/>
</dbReference>
<evidence type="ECO:0000256" key="4">
    <source>
        <dbReference type="ARBA" id="ARBA00023143"/>
    </source>
</evidence>
<dbReference type="InterPro" id="IPR011491">
    <property type="entry name" value="FlgE_D2"/>
</dbReference>
<gene>
    <name evidence="10" type="ORF">MIN45_P1016</name>
</gene>
<dbReference type="RefSeq" id="WP_286293862.1">
    <property type="nucleotide sequence ID" value="NZ_AP024718.1"/>
</dbReference>
<dbReference type="GO" id="GO:0005829">
    <property type="term" value="C:cytosol"/>
    <property type="evidence" value="ECO:0007669"/>
    <property type="project" value="TreeGrafter"/>
</dbReference>
<keyword evidence="4 5" id="KW-0975">Bacterial flagellum</keyword>
<comment type="subcellular location">
    <subcellularLocation>
        <location evidence="1 5">Bacterial flagellum basal body</location>
    </subcellularLocation>
</comment>
<dbReference type="GO" id="GO:0009425">
    <property type="term" value="C:bacterial-type flagellum basal body"/>
    <property type="evidence" value="ECO:0007669"/>
    <property type="project" value="UniProtKB-SubCell"/>
</dbReference>
<keyword evidence="11" id="KW-1185">Reference proteome</keyword>
<sequence length="406" mass="43229">MSFSTALSGLNAASTDLQTTGNNIANANTVGFKKSRAEFADVYASSFFGSGKTTPGSGVRVTEVAQIHSQGNLEYTENVLDIAISGRGFFSLTDTPNGEPTAFTRNGAFQLDKNGYIVTDQGKYLFGWRADFSQGALKVETTKGKPQATDEVKLNVNLDSADSIPAITPFDPTKPESYNKATSVTVYDSLGNPHTITSYFVTQNPTTPNTWDVYQYIDGASLGGPTTLEFNTNGALISVGGTTGVTKATYPPYSITGADPLTITYDFADSTQFNSDFSINAMSQNGFPAGDFTGLEISDDGILFARFSNGNAEKLGQIALARFQNEQGLTKLGNTMWGESTLSGEKLLGAPGQNNLGTVQSGALEASNVDLSKQLVRLIVAQQSYQANAQTISTEDKVIQTLLNLR</sequence>
<dbReference type="Pfam" id="PF22692">
    <property type="entry name" value="LlgE_F_G_D1"/>
    <property type="match status" value="1"/>
</dbReference>
<evidence type="ECO:0000256" key="2">
    <source>
        <dbReference type="ARBA" id="ARBA00009677"/>
    </source>
</evidence>
<organism evidence="10 11">
    <name type="scientific">Methylomarinovum tepidoasis</name>
    <dbReference type="NCBI Taxonomy" id="2840183"/>
    <lineage>
        <taxon>Bacteria</taxon>
        <taxon>Pseudomonadati</taxon>
        <taxon>Pseudomonadota</taxon>
        <taxon>Gammaproteobacteria</taxon>
        <taxon>Methylococcales</taxon>
        <taxon>Methylothermaceae</taxon>
        <taxon>Methylomarinovum</taxon>
    </lineage>
</organism>
<evidence type="ECO:0000259" key="9">
    <source>
        <dbReference type="Pfam" id="PF22692"/>
    </source>
</evidence>
<keyword evidence="10" id="KW-0969">Cilium</keyword>
<dbReference type="InterPro" id="IPR001444">
    <property type="entry name" value="Flag_bb_rod_N"/>
</dbReference>
<dbReference type="PANTHER" id="PTHR30435:SF1">
    <property type="entry name" value="FLAGELLAR HOOK PROTEIN FLGE"/>
    <property type="match status" value="1"/>
</dbReference>
<dbReference type="Pfam" id="PF06429">
    <property type="entry name" value="Flg_bbr_C"/>
    <property type="match status" value="1"/>
</dbReference>
<protein>
    <recommendedName>
        <fullName evidence="3 5">Flagellar hook protein FlgE</fullName>
    </recommendedName>
</protein>
<dbReference type="Gene3D" id="2.60.98.20">
    <property type="entry name" value="Flagellar hook protein FlgE"/>
    <property type="match status" value="1"/>
</dbReference>
<dbReference type="AlphaFoldDB" id="A0AAU9C558"/>
<dbReference type="NCBIfam" id="NF004238">
    <property type="entry name" value="PRK05682.1-1"/>
    <property type="match status" value="1"/>
</dbReference>
<accession>A0AAU9C558</accession>
<evidence type="ECO:0000259" key="6">
    <source>
        <dbReference type="Pfam" id="PF00460"/>
    </source>
</evidence>
<comment type="similarity">
    <text evidence="2 5">Belongs to the flagella basal body rod proteins family.</text>
</comment>
<keyword evidence="10" id="KW-0966">Cell projection</keyword>
<dbReference type="Pfam" id="PF07559">
    <property type="entry name" value="FlgE_D2"/>
    <property type="match status" value="1"/>
</dbReference>
<dbReference type="InterPro" id="IPR020013">
    <property type="entry name" value="Flagellar_FlgE/F/G"/>
</dbReference>
<dbReference type="InterPro" id="IPR010930">
    <property type="entry name" value="Flg_bb/hook_C_dom"/>
</dbReference>
<evidence type="ECO:0000256" key="1">
    <source>
        <dbReference type="ARBA" id="ARBA00004117"/>
    </source>
</evidence>
<dbReference type="GO" id="GO:0071978">
    <property type="term" value="P:bacterial-type flagellum-dependent swarming motility"/>
    <property type="evidence" value="ECO:0007669"/>
    <property type="project" value="TreeGrafter"/>
</dbReference>
<reference evidence="11" key="1">
    <citation type="journal article" date="2024" name="Int. J. Syst. Evol. Microbiol.">
        <title>Methylomarinovum tepidoasis sp. nov., a moderately thermophilic methanotroph of the family Methylothermaceae isolated from a deep-sea hydrothermal field.</title>
        <authorList>
            <person name="Hirayama H."/>
            <person name="Takaki Y."/>
            <person name="Abe M."/>
            <person name="Miyazaki M."/>
            <person name="Uematsu K."/>
            <person name="Matsui Y."/>
            <person name="Takai K."/>
        </authorList>
    </citation>
    <scope>NUCLEOTIDE SEQUENCE [LARGE SCALE GENOMIC DNA]</scope>
    <source>
        <strain evidence="11">IN45</strain>
    </source>
</reference>
<evidence type="ECO:0000256" key="3">
    <source>
        <dbReference type="ARBA" id="ARBA00019015"/>
    </source>
</evidence>
<feature type="domain" description="Flagellar hook protein FlgE D2" evidence="8">
    <location>
        <begin position="157"/>
        <end position="287"/>
    </location>
</feature>
<dbReference type="KEGG" id="meiy:MIN45_P1016"/>
<evidence type="ECO:0000259" key="7">
    <source>
        <dbReference type="Pfam" id="PF06429"/>
    </source>
</evidence>
<dbReference type="Pfam" id="PF00460">
    <property type="entry name" value="Flg_bb_rod"/>
    <property type="match status" value="1"/>
</dbReference>
<dbReference type="GO" id="GO:0009424">
    <property type="term" value="C:bacterial-type flagellum hook"/>
    <property type="evidence" value="ECO:0007669"/>
    <property type="project" value="TreeGrafter"/>
</dbReference>
<dbReference type="PANTHER" id="PTHR30435">
    <property type="entry name" value="FLAGELLAR PROTEIN"/>
    <property type="match status" value="1"/>
</dbReference>
<evidence type="ECO:0000259" key="8">
    <source>
        <dbReference type="Pfam" id="PF07559"/>
    </source>
</evidence>
<dbReference type="InterPro" id="IPR053967">
    <property type="entry name" value="LlgE_F_G-like_D1"/>
</dbReference>
<dbReference type="InterPro" id="IPR019776">
    <property type="entry name" value="Flagellar_basal_body_rod_CS"/>
</dbReference>
<dbReference type="PROSITE" id="PS00588">
    <property type="entry name" value="FLAGELLA_BB_ROD"/>
    <property type="match status" value="1"/>
</dbReference>
<proteinExistence type="inferred from homology"/>
<feature type="domain" description="Flagellar basal-body/hook protein C-terminal" evidence="7">
    <location>
        <begin position="360"/>
        <end position="405"/>
    </location>
</feature>
<feature type="domain" description="Flagellar basal body rod protein N-terminal" evidence="6">
    <location>
        <begin position="5"/>
        <end position="33"/>
    </location>
</feature>
<keyword evidence="10" id="KW-0282">Flagellum</keyword>
<evidence type="ECO:0000313" key="11">
    <source>
        <dbReference type="Proteomes" id="UP001321450"/>
    </source>
</evidence>
<evidence type="ECO:0000313" key="10">
    <source>
        <dbReference type="EMBL" id="BCX88647.1"/>
    </source>
</evidence>
<comment type="function">
    <text evidence="5">A flexible structure which links the flagellar filament to the drive apparatus in the basal body.</text>
</comment>
<dbReference type="NCBIfam" id="TIGR03506">
    <property type="entry name" value="FlgEFG_subfam"/>
    <property type="match status" value="1"/>
</dbReference>
<dbReference type="EMBL" id="AP024718">
    <property type="protein sequence ID" value="BCX88647.1"/>
    <property type="molecule type" value="Genomic_DNA"/>
</dbReference>
<name>A0AAU9C558_9GAMM</name>
<dbReference type="InterPro" id="IPR037058">
    <property type="entry name" value="Falgellar_hook_FlgE_sf"/>
</dbReference>
<feature type="domain" description="Flagellar hook protein FlgE/F/G-like D1" evidence="9">
    <location>
        <begin position="83"/>
        <end position="127"/>
    </location>
</feature>